<dbReference type="InterPro" id="IPR050810">
    <property type="entry name" value="Bact_Secretion_Sys_Channel"/>
</dbReference>
<sequence>MNHSTQGLGAKALAQKNLKQPLAWRRSALLGPVLLAVAELLSAQERAPAQSAGAPVTALSGDGGFGEMLQGKAARSAAKANGRGAYAPVRKQEDDGQVPEIEMFAGESRVFPAPGVARIAVGNGGLLTAAALDGKEVILFANGPGTSSLFIWHEDGRYQRLKINIVPGDTSRIAREIAAFLSAIPNARASIIGDKVIVEGERLSDTDLARIAMLEKRYPQIVNFTSSQGWEQMVMFDVKVVEFPVNALRELGLKWSAVGGMAIGGIWSPFNRGTGPYTVNVSTTTKQPISSNDPNQATVPLPSGLTILSALNMGLNAQLQALAQNGSSTVLAEPQLSTRNGSKASFLAGGEFPYSVATLQGPTIMFKSYGVKLDILPRVDRSGMIRATIDTEFSQIDGSISTPNGPALLTRKTNTEFNVRAGETIVLSGLIQRDVSNSVEKVPFLGDIPVLGALFRSTRYQNKETELVIFVTPRLVDPASVESGERIERVQQRLQERLGAAPHLSEPLQAGHDFTGSTRAPAPAPAPAVAASDDAQQGAHLQVLQEGLVLREGPSRQASPLMGLAKGAVLRLGGANLVSNEGVEWRQVRLGSKEGWVPALAVRPFVNGPVHSGGGLANTDRQGPLLGLLPPGANKAVPAGGALTLSGAGLSQLRLRVGLDRLALRVTPDVNAPALMVLPRGQQVTVLAEPARSHWTAVDVDGRRGWVASQWLQPLLSQTPAAGAPAPTR</sequence>
<evidence type="ECO:0000313" key="7">
    <source>
        <dbReference type="Proteomes" id="UP000562027"/>
    </source>
</evidence>
<dbReference type="AlphaFoldDB" id="A0A840L322"/>
<protein>
    <submittedName>
        <fullName evidence="6">Pilus assembly protein CpaC</fullName>
    </submittedName>
</protein>
<feature type="domain" description="Type II/III secretion system secretin-like" evidence="3">
    <location>
        <begin position="321"/>
        <end position="477"/>
    </location>
</feature>
<keyword evidence="7" id="KW-1185">Reference proteome</keyword>
<dbReference type="Pfam" id="PF13629">
    <property type="entry name" value="T2SS-T3SS_pil_N"/>
    <property type="match status" value="1"/>
</dbReference>
<reference evidence="6 7" key="1">
    <citation type="submission" date="2020-08" db="EMBL/GenBank/DDBJ databases">
        <title>Functional genomics of gut bacteria from endangered species of beetles.</title>
        <authorList>
            <person name="Carlos-Shanley C."/>
        </authorList>
    </citation>
    <scope>NUCLEOTIDE SEQUENCE [LARGE SCALE GENOMIC DNA]</scope>
    <source>
        <strain evidence="6 7">S00239</strain>
    </source>
</reference>
<feature type="domain" description="SH3b" evidence="4">
    <location>
        <begin position="661"/>
        <end position="713"/>
    </location>
</feature>
<feature type="region of interest" description="Disordered" evidence="2">
    <location>
        <begin position="506"/>
        <end position="535"/>
    </location>
</feature>
<dbReference type="PANTHER" id="PTHR30332">
    <property type="entry name" value="PROBABLE GENERAL SECRETION PATHWAY PROTEIN D"/>
    <property type="match status" value="1"/>
</dbReference>
<accession>A0A840L322</accession>
<dbReference type="Proteomes" id="UP000562027">
    <property type="component" value="Unassembled WGS sequence"/>
</dbReference>
<comment type="similarity">
    <text evidence="1">Belongs to the bacterial secretin family.</text>
</comment>
<dbReference type="Pfam" id="PF08239">
    <property type="entry name" value="SH3_3"/>
    <property type="match status" value="1"/>
</dbReference>
<dbReference type="RefSeq" id="WP_184297107.1">
    <property type="nucleotide sequence ID" value="NZ_JACHLP010000002.1"/>
</dbReference>
<dbReference type="InterPro" id="IPR003646">
    <property type="entry name" value="SH3-like_bac-type"/>
</dbReference>
<dbReference type="GO" id="GO:0015627">
    <property type="term" value="C:type II protein secretion system complex"/>
    <property type="evidence" value="ECO:0007669"/>
    <property type="project" value="TreeGrafter"/>
</dbReference>
<proteinExistence type="inferred from homology"/>
<evidence type="ECO:0000313" key="6">
    <source>
        <dbReference type="EMBL" id="MBB4842630.1"/>
    </source>
</evidence>
<dbReference type="InterPro" id="IPR001775">
    <property type="entry name" value="GspD/PilQ"/>
</dbReference>
<name>A0A840L322_9BURK</name>
<dbReference type="Gene3D" id="2.30.30.40">
    <property type="entry name" value="SH3 Domains"/>
    <property type="match status" value="1"/>
</dbReference>
<evidence type="ECO:0000259" key="4">
    <source>
        <dbReference type="Pfam" id="PF08239"/>
    </source>
</evidence>
<evidence type="ECO:0000256" key="1">
    <source>
        <dbReference type="RuleBase" id="RU004003"/>
    </source>
</evidence>
<dbReference type="PRINTS" id="PR00811">
    <property type="entry name" value="BCTERIALGSPD"/>
</dbReference>
<dbReference type="InterPro" id="IPR004846">
    <property type="entry name" value="T2SS/T3SS_dom"/>
</dbReference>
<dbReference type="EMBL" id="JACHLP010000002">
    <property type="protein sequence ID" value="MBB4842630.1"/>
    <property type="molecule type" value="Genomic_DNA"/>
</dbReference>
<dbReference type="GO" id="GO:0009306">
    <property type="term" value="P:protein secretion"/>
    <property type="evidence" value="ECO:0007669"/>
    <property type="project" value="InterPro"/>
</dbReference>
<dbReference type="InterPro" id="IPR032789">
    <property type="entry name" value="T2SS-T3SS_pil_N"/>
</dbReference>
<comment type="caution">
    <text evidence="6">The sequence shown here is derived from an EMBL/GenBank/DDBJ whole genome shotgun (WGS) entry which is preliminary data.</text>
</comment>
<feature type="domain" description="Pilus formation protein N-terminal" evidence="5">
    <location>
        <begin position="99"/>
        <end position="165"/>
    </location>
</feature>
<gene>
    <name evidence="6" type="ORF">HNP55_001145</name>
</gene>
<dbReference type="Pfam" id="PF00263">
    <property type="entry name" value="Secretin"/>
    <property type="match status" value="1"/>
</dbReference>
<dbReference type="PANTHER" id="PTHR30332:SF17">
    <property type="entry name" value="TYPE IV PILIATION SYSTEM PROTEIN DR_0774-RELATED"/>
    <property type="match status" value="1"/>
</dbReference>
<evidence type="ECO:0000256" key="2">
    <source>
        <dbReference type="SAM" id="MobiDB-lite"/>
    </source>
</evidence>
<organism evidence="6 7">
    <name type="scientific">Roseateles oligotrophus</name>
    <dbReference type="NCBI Taxonomy" id="1769250"/>
    <lineage>
        <taxon>Bacteria</taxon>
        <taxon>Pseudomonadati</taxon>
        <taxon>Pseudomonadota</taxon>
        <taxon>Betaproteobacteria</taxon>
        <taxon>Burkholderiales</taxon>
        <taxon>Sphaerotilaceae</taxon>
        <taxon>Roseateles</taxon>
    </lineage>
</organism>
<evidence type="ECO:0000259" key="5">
    <source>
        <dbReference type="Pfam" id="PF13629"/>
    </source>
</evidence>
<evidence type="ECO:0000259" key="3">
    <source>
        <dbReference type="Pfam" id="PF00263"/>
    </source>
</evidence>